<dbReference type="SUPFAM" id="SSF52540">
    <property type="entry name" value="P-loop containing nucleoside triphosphate hydrolases"/>
    <property type="match status" value="1"/>
</dbReference>
<dbReference type="PANTHER" id="PTHR45766">
    <property type="entry name" value="DNA ANNEALING HELICASE AND ENDONUCLEASE ZRANB3 FAMILY MEMBER"/>
    <property type="match status" value="1"/>
</dbReference>
<dbReference type="PROSITE" id="PS51194">
    <property type="entry name" value="HELICASE_CTER"/>
    <property type="match status" value="1"/>
</dbReference>
<dbReference type="Gene3D" id="3.40.50.300">
    <property type="entry name" value="P-loop containing nucleotide triphosphate hydrolases"/>
    <property type="match status" value="1"/>
</dbReference>
<keyword evidence="3" id="KW-0547">Nucleotide-binding</keyword>
<keyword evidence="1" id="KW-0378">Hydrolase</keyword>
<sequence length="452" mass="52233">MSTKFFTNEGDNTLLKKFAGVFEHNAVDQDPKLEEFIRHMNDILFDPKQNPNKKLIVFSESKDTTTYMYKALKKQGFDRILCIDAGNRHTMRETVKQNFDANIPIAEQKYDYDIIITTEVLAEGVNLHRANVVVNYDTPWNATRLMQRIGRVNRIGSHAPVIHNYIFYPTAKVDDDIELKKKALMKLQAFHSALGEDSQIYSQDELVENFGLFEKNHKEDRDEHLVYLMELRRFKEQHPEQFRIIRNMPLRARTGRKDKTKDQTTLCFIRNQRRDAFYFATKAGGIEELTFVECARQFKAEPPESAIPLHERHHEQVALAVEDFADKLKEDAVGTNAVDVHQGPHEKKALAFLSAFLKLPITGEVERHKINAAKQAVKLARFQKLQRDVNKLQKNIKKAKMSNVEILDAVMKIINKYPLDELDESLDTPVSVQQFSDMKPEIIISESFGKGE</sequence>
<evidence type="ECO:0000259" key="2">
    <source>
        <dbReference type="PROSITE" id="PS51194"/>
    </source>
</evidence>
<dbReference type="GO" id="GO:0016787">
    <property type="term" value="F:hydrolase activity"/>
    <property type="evidence" value="ECO:0007669"/>
    <property type="project" value="UniProtKB-KW"/>
</dbReference>
<evidence type="ECO:0000256" key="1">
    <source>
        <dbReference type="ARBA" id="ARBA00022801"/>
    </source>
</evidence>
<name>A0A6C2UPT5_9BACT</name>
<dbReference type="InterPro" id="IPR027417">
    <property type="entry name" value="P-loop_NTPase"/>
</dbReference>
<dbReference type="PANTHER" id="PTHR45766:SF6">
    <property type="entry name" value="SWI_SNF-RELATED MATRIX-ASSOCIATED ACTIN-DEPENDENT REGULATOR OF CHROMATIN SUBFAMILY A-LIKE PROTEIN 1"/>
    <property type="match status" value="1"/>
</dbReference>
<evidence type="ECO:0000313" key="4">
    <source>
        <dbReference type="Proteomes" id="UP000346198"/>
    </source>
</evidence>
<dbReference type="Proteomes" id="UP000346198">
    <property type="component" value="Unassembled WGS sequence"/>
</dbReference>
<keyword evidence="3" id="KW-0347">Helicase</keyword>
<dbReference type="RefSeq" id="WP_136063697.1">
    <property type="nucleotide sequence ID" value="NZ_CAAHFH010000002.1"/>
</dbReference>
<dbReference type="InterPro" id="IPR049730">
    <property type="entry name" value="SNF2/RAD54-like_C"/>
</dbReference>
<keyword evidence="4" id="KW-1185">Reference proteome</keyword>
<dbReference type="Pfam" id="PF00271">
    <property type="entry name" value="Helicase_C"/>
    <property type="match status" value="1"/>
</dbReference>
<dbReference type="InterPro" id="IPR001650">
    <property type="entry name" value="Helicase_C-like"/>
</dbReference>
<protein>
    <submittedName>
        <fullName evidence="3">ATP-dependent RNA helicase DeaD</fullName>
    </submittedName>
</protein>
<gene>
    <name evidence="3" type="primary">deaD_2</name>
    <name evidence="3" type="ORF">SCARR_04393</name>
</gene>
<proteinExistence type="predicted"/>
<dbReference type="EMBL" id="CAAHFH010000002">
    <property type="protein sequence ID" value="VGO22310.1"/>
    <property type="molecule type" value="Genomic_DNA"/>
</dbReference>
<reference evidence="3 4" key="1">
    <citation type="submission" date="2019-04" db="EMBL/GenBank/DDBJ databases">
        <authorList>
            <person name="Van Vliet M D."/>
        </authorList>
    </citation>
    <scope>NUCLEOTIDE SEQUENCE [LARGE SCALE GENOMIC DNA]</scope>
    <source>
        <strain evidence="3 4">F21</strain>
    </source>
</reference>
<dbReference type="SMART" id="SM00490">
    <property type="entry name" value="HELICc"/>
    <property type="match status" value="1"/>
</dbReference>
<dbReference type="CDD" id="cd18793">
    <property type="entry name" value="SF2_C_SNF"/>
    <property type="match status" value="1"/>
</dbReference>
<evidence type="ECO:0000313" key="3">
    <source>
        <dbReference type="EMBL" id="VGO22310.1"/>
    </source>
</evidence>
<accession>A0A6C2UPT5</accession>
<dbReference type="AlphaFoldDB" id="A0A6C2UPT5"/>
<feature type="domain" description="Helicase C-terminal" evidence="2">
    <location>
        <begin position="32"/>
        <end position="206"/>
    </location>
</feature>
<dbReference type="GO" id="GO:0004386">
    <property type="term" value="F:helicase activity"/>
    <property type="evidence" value="ECO:0007669"/>
    <property type="project" value="UniProtKB-KW"/>
</dbReference>
<organism evidence="3 4">
    <name type="scientific">Pontiella sulfatireligans</name>
    <dbReference type="NCBI Taxonomy" id="2750658"/>
    <lineage>
        <taxon>Bacteria</taxon>
        <taxon>Pseudomonadati</taxon>
        <taxon>Kiritimatiellota</taxon>
        <taxon>Kiritimatiellia</taxon>
        <taxon>Kiritimatiellales</taxon>
        <taxon>Pontiellaceae</taxon>
        <taxon>Pontiella</taxon>
    </lineage>
</organism>
<keyword evidence="3" id="KW-0067">ATP-binding</keyword>